<evidence type="ECO:0000256" key="1">
    <source>
        <dbReference type="SAM" id="Phobius"/>
    </source>
</evidence>
<dbReference type="RefSeq" id="WP_108517456.1">
    <property type="nucleotide sequence ID" value="NZ_CP026951.1"/>
</dbReference>
<proteinExistence type="predicted"/>
<keyword evidence="1" id="KW-0812">Transmembrane</keyword>
<name>A0A2U1T028_9MICO</name>
<reference evidence="3" key="1">
    <citation type="submission" date="2018-04" db="EMBL/GenBank/DDBJ databases">
        <authorList>
            <person name="Liu S."/>
            <person name="Wang Z."/>
            <person name="Li J."/>
        </authorList>
    </citation>
    <scope>NUCLEOTIDE SEQUENCE [LARGE SCALE GENOMIC DNA]</scope>
    <source>
        <strain evidence="3">S1194</strain>
    </source>
</reference>
<dbReference type="Pfam" id="PF04977">
    <property type="entry name" value="DivIC"/>
    <property type="match status" value="1"/>
</dbReference>
<keyword evidence="3" id="KW-1185">Reference proteome</keyword>
<organism evidence="2 3">
    <name type="scientific">Homoserinimonas hongtaonis</name>
    <dbReference type="NCBI Taxonomy" id="2079791"/>
    <lineage>
        <taxon>Bacteria</taxon>
        <taxon>Bacillati</taxon>
        <taxon>Actinomycetota</taxon>
        <taxon>Actinomycetes</taxon>
        <taxon>Micrococcales</taxon>
        <taxon>Microbacteriaceae</taxon>
        <taxon>Homoserinimonas</taxon>
    </lineage>
</organism>
<comment type="caution">
    <text evidence="2">The sequence shown here is derived from an EMBL/GenBank/DDBJ whole genome shotgun (WGS) entry which is preliminary data.</text>
</comment>
<evidence type="ECO:0000313" key="3">
    <source>
        <dbReference type="Proteomes" id="UP000244978"/>
    </source>
</evidence>
<gene>
    <name evidence="2" type="ORF">DF220_04930</name>
</gene>
<keyword evidence="1" id="KW-0472">Membrane</keyword>
<dbReference type="OrthoDB" id="5187715at2"/>
<dbReference type="AlphaFoldDB" id="A0A2U1T028"/>
<feature type="transmembrane region" description="Helical" evidence="1">
    <location>
        <begin position="31"/>
        <end position="51"/>
    </location>
</feature>
<dbReference type="InterPro" id="IPR007060">
    <property type="entry name" value="FtsL/DivIC"/>
</dbReference>
<dbReference type="Proteomes" id="UP000244978">
    <property type="component" value="Unassembled WGS sequence"/>
</dbReference>
<accession>A0A2U1T028</accession>
<keyword evidence="1" id="KW-1133">Transmembrane helix</keyword>
<dbReference type="EMBL" id="QEEX01000001">
    <property type="protein sequence ID" value="PWB97245.1"/>
    <property type="molecule type" value="Genomic_DNA"/>
</dbReference>
<dbReference type="KEGG" id="salc:C2138_09825"/>
<sequence length="168" mass="18244">MPSKPRVTRLAVDLPAQGGASSWLRGIRLSGFTMLSLGMLIVFVVVLAPSLRIFAEQQHERATLAAEVEAQKDLVEDLEQDVARWDDPSYVEAQARERLYYVKPGEFSYLVIDDGQTVSTTSEVPISATLQTTEVDWVSMMLSSVFTAGLTDAVPADLDAPVIEGGVG</sequence>
<protein>
    <submittedName>
        <fullName evidence="2">Septum formation initiator family protein</fullName>
    </submittedName>
</protein>
<evidence type="ECO:0000313" key="2">
    <source>
        <dbReference type="EMBL" id="PWB97245.1"/>
    </source>
</evidence>